<feature type="compositionally biased region" description="Basic and acidic residues" evidence="1">
    <location>
        <begin position="120"/>
        <end position="137"/>
    </location>
</feature>
<organism evidence="2">
    <name type="scientific">Streptosporangium sp. KD35</name>
    <dbReference type="NCBI Taxonomy" id="2162663"/>
    <lineage>
        <taxon>Bacteria</taxon>
        <taxon>Bacillati</taxon>
        <taxon>Actinomycetota</taxon>
        <taxon>Actinomycetes</taxon>
        <taxon>Streptosporangiales</taxon>
        <taxon>Streptosporangiaceae</taxon>
        <taxon>Streptosporangium</taxon>
    </lineage>
</organism>
<dbReference type="EMBL" id="MH203088">
    <property type="protein sequence ID" value="AWS27303.1"/>
    <property type="molecule type" value="Genomic_DNA"/>
</dbReference>
<proteinExistence type="predicted"/>
<name>A0A2U9KD16_9ACTN</name>
<protein>
    <submittedName>
        <fullName evidence="2">FunU15</fullName>
    </submittedName>
</protein>
<evidence type="ECO:0000256" key="1">
    <source>
        <dbReference type="SAM" id="MobiDB-lite"/>
    </source>
</evidence>
<feature type="compositionally biased region" description="Basic residues" evidence="1">
    <location>
        <begin position="83"/>
        <end position="94"/>
    </location>
</feature>
<sequence length="201" mass="23345">MEQPCARLQRLRGGDQERRRHAGRQRPGRGGLQTRDHRWLLARQAAGPAGRPRRRPRPFPQRDQGTRRLRPRQGPQTRAQPLGRHHRLLRRRSGRLQARGGRRGADRELGRRLPQIRLVLDPDRGLPRPERPADRPDALPADARRARRPGRVRDEQRGRQHRPVALGQAGRHHLAYQRRDLPAGRLLREHGDRLGEQHAAR</sequence>
<evidence type="ECO:0000313" key="2">
    <source>
        <dbReference type="EMBL" id="AWS27303.1"/>
    </source>
</evidence>
<dbReference type="AlphaFoldDB" id="A0A2U9KD16"/>
<reference evidence="2" key="1">
    <citation type="submission" date="2018-04" db="EMBL/GenBank/DDBJ databases">
        <title>Secondary Metabolite Response of Diverse Hypogean Actinomycetes to Chemical and Biological Stimuli.</title>
        <authorList>
            <person name="Covington B.C."/>
            <person name="Spraggins J.M."/>
            <person name="Ynigex-Gutierrez A.E."/>
            <person name="Bachmann B.O."/>
        </authorList>
    </citation>
    <scope>NUCLEOTIDE SEQUENCE</scope>
    <source>
        <strain evidence="2">Kd35</strain>
    </source>
</reference>
<feature type="compositionally biased region" description="Basic and acidic residues" evidence="1">
    <location>
        <begin position="177"/>
        <end position="201"/>
    </location>
</feature>
<feature type="region of interest" description="Disordered" evidence="1">
    <location>
        <begin position="1"/>
        <end position="201"/>
    </location>
</feature>
<accession>A0A2U9KD16</accession>